<dbReference type="InterPro" id="IPR004981">
    <property type="entry name" value="Trp_2_3_dOase"/>
</dbReference>
<evidence type="ECO:0000313" key="2">
    <source>
        <dbReference type="EMBL" id="UOE21127.1"/>
    </source>
</evidence>
<comment type="caution">
    <text evidence="1">Lacks conserved residue(s) required for the propagation of feature annotation.</text>
</comment>
<dbReference type="InterPro" id="IPR037217">
    <property type="entry name" value="Trp/Indoleamine_2_3_dOase-like"/>
</dbReference>
<dbReference type="GO" id="GO:0019441">
    <property type="term" value="P:L-tryptophan catabolic process to kynurenine"/>
    <property type="evidence" value="ECO:0007669"/>
    <property type="project" value="UniProtKB-UniRule"/>
</dbReference>
<dbReference type="OrthoDB" id="9776847at2"/>
<gene>
    <name evidence="1" type="primary">kynA</name>
    <name evidence="2" type="ORF">NI17_008285</name>
</gene>
<dbReference type="Gene3D" id="1.20.58.480">
    <property type="match status" value="1"/>
</dbReference>
<dbReference type="KEGG" id="thao:NI17_008285"/>
<name>A0A399G537_9ACTN</name>
<dbReference type="Pfam" id="PF03301">
    <property type="entry name" value="Trp_dioxygenase"/>
    <property type="match status" value="2"/>
</dbReference>
<dbReference type="PANTHER" id="PTHR10138">
    <property type="entry name" value="TRYPTOPHAN 2,3-DIOXYGENASE"/>
    <property type="match status" value="1"/>
</dbReference>
<feature type="binding site" evidence="1">
    <location>
        <position position="235"/>
    </location>
    <ligand>
        <name>substrate</name>
    </ligand>
</feature>
<reference evidence="2" key="1">
    <citation type="submission" date="2020-10" db="EMBL/GenBank/DDBJ databases">
        <title>De novo genome project of the cellulose decomposer Thermobifida halotolerans type strain.</title>
        <authorList>
            <person name="Nagy I."/>
            <person name="Horvath B."/>
            <person name="Kukolya J."/>
            <person name="Nagy I."/>
            <person name="Orsini M."/>
        </authorList>
    </citation>
    <scope>NUCLEOTIDE SEQUENCE</scope>
    <source>
        <strain evidence="2">DSM 44931</strain>
    </source>
</reference>
<dbReference type="GO" id="GO:0004833">
    <property type="term" value="F:L-tryptophan 2,3-dioxygenase activity"/>
    <property type="evidence" value="ECO:0007669"/>
    <property type="project" value="UniProtKB-UniRule"/>
</dbReference>
<keyword evidence="1" id="KW-0479">Metal-binding</keyword>
<comment type="subunit">
    <text evidence="1">Homotetramer.</text>
</comment>
<proteinExistence type="inferred from homology"/>
<keyword evidence="3" id="KW-1185">Reference proteome</keyword>
<dbReference type="GO" id="GO:0020037">
    <property type="term" value="F:heme binding"/>
    <property type="evidence" value="ECO:0007669"/>
    <property type="project" value="UniProtKB-UniRule"/>
</dbReference>
<comment type="pathway">
    <text evidence="1">Amino-acid degradation; L-tryptophan degradation via kynurenine pathway; L-kynurenine from L-tryptophan: step 1/2.</text>
</comment>
<dbReference type="GO" id="GO:0019442">
    <property type="term" value="P:L-tryptophan catabolic process to acetyl-CoA"/>
    <property type="evidence" value="ECO:0007669"/>
    <property type="project" value="TreeGrafter"/>
</dbReference>
<comment type="cofactor">
    <cofactor evidence="1">
        <name>heme</name>
        <dbReference type="ChEBI" id="CHEBI:30413"/>
    </cofactor>
    <text evidence="1">Binds 1 heme group per subunit.</text>
</comment>
<accession>A0A399G537</accession>
<feature type="binding site" evidence="1">
    <location>
        <position position="102"/>
    </location>
    <ligand>
        <name>substrate</name>
    </ligand>
</feature>
<protein>
    <recommendedName>
        <fullName evidence="1">Tryptophan 2,3-dioxygenase</fullName>
        <shortName evidence="1">TDO</shortName>
        <ecNumber evidence="1">1.13.11.11</ecNumber>
    </recommendedName>
    <alternativeName>
        <fullName evidence="1">Tryptamin 2,3-dioxygenase</fullName>
    </alternativeName>
    <alternativeName>
        <fullName evidence="1">Tryptophan oxygenase</fullName>
        <shortName evidence="1">TO</shortName>
        <shortName evidence="1">TRPO</shortName>
    </alternativeName>
    <alternativeName>
        <fullName evidence="1">Tryptophan pyrrolase</fullName>
    </alternativeName>
    <alternativeName>
        <fullName evidence="1">Tryptophanase</fullName>
    </alternativeName>
</protein>
<dbReference type="HAMAP" id="MF_01972">
    <property type="entry name" value="T23O"/>
    <property type="match status" value="1"/>
</dbReference>
<evidence type="ECO:0000313" key="3">
    <source>
        <dbReference type="Proteomes" id="UP000265719"/>
    </source>
</evidence>
<keyword evidence="1" id="KW-0408">Iron</keyword>
<feature type="binding site" description="axial binding residue" evidence="1">
    <location>
        <position position="221"/>
    </location>
    <ligand>
        <name>heme</name>
        <dbReference type="ChEBI" id="CHEBI:30413"/>
    </ligand>
    <ligandPart>
        <name>Fe</name>
        <dbReference type="ChEBI" id="CHEBI:18248"/>
    </ligandPart>
</feature>
<feature type="binding site" evidence="1">
    <location>
        <begin position="36"/>
        <end position="40"/>
    </location>
    <ligand>
        <name>substrate</name>
    </ligand>
</feature>
<dbReference type="PANTHER" id="PTHR10138:SF0">
    <property type="entry name" value="TRYPTOPHAN 2,3-DIOXYGENASE"/>
    <property type="match status" value="1"/>
</dbReference>
<dbReference type="SUPFAM" id="SSF140959">
    <property type="entry name" value="Indolic compounds 2,3-dioxygenase-like"/>
    <property type="match status" value="1"/>
</dbReference>
<keyword evidence="1" id="KW-0823">Tryptophan catabolism</keyword>
<comment type="similarity">
    <text evidence="1">Belongs to the tryptophan 2,3-dioxygenase family.</text>
</comment>
<dbReference type="GO" id="GO:0046872">
    <property type="term" value="F:metal ion binding"/>
    <property type="evidence" value="ECO:0007669"/>
    <property type="project" value="UniProtKB-KW"/>
</dbReference>
<dbReference type="RefSeq" id="WP_068690644.1">
    <property type="nucleotide sequence ID" value="NZ_CP063196.1"/>
</dbReference>
<sequence length="263" mass="29646">MVVKQPAVSVYSSYLALDELLSVQRPNTDEHDEMLFVVVHQTHELWFKQLLHEFAGLQRSLAAGDAARALRLLHRSVAILRVAIFQIGVLETMGPSQFSGFRDHLGGSGFQSAQFRELEAVLGARNRQAFQRYPEDSEERRRIEAAMTRPPLFDSLLGYLAAQGYPVPEERLRRDVSLPAEPSARVQDALVLVYRDDGVPAQICERLLELDQSVQEWRYRHVNMVQRIIGDKTGTGGSTGAAYLRTTLFTPAFPDLWAVRNAL</sequence>
<keyword evidence="1" id="KW-0223">Dioxygenase</keyword>
<organism evidence="2 3">
    <name type="scientific">Thermobifida halotolerans</name>
    <dbReference type="NCBI Taxonomy" id="483545"/>
    <lineage>
        <taxon>Bacteria</taxon>
        <taxon>Bacillati</taxon>
        <taxon>Actinomycetota</taxon>
        <taxon>Actinomycetes</taxon>
        <taxon>Streptosporangiales</taxon>
        <taxon>Nocardiopsidaceae</taxon>
        <taxon>Thermobifida</taxon>
    </lineage>
</organism>
<comment type="catalytic activity">
    <reaction evidence="1">
        <text>L-tryptophan + O2 = N-formyl-L-kynurenine</text>
        <dbReference type="Rhea" id="RHEA:24536"/>
        <dbReference type="ChEBI" id="CHEBI:15379"/>
        <dbReference type="ChEBI" id="CHEBI:57912"/>
        <dbReference type="ChEBI" id="CHEBI:58629"/>
        <dbReference type="EC" id="1.13.11.11"/>
    </reaction>
</comment>
<dbReference type="EC" id="1.13.11.11" evidence="1"/>
<comment type="function">
    <text evidence="1">Heme-dependent dioxygenase that catalyzes the oxidative cleavage of the L-tryptophan (L-Trp) pyrrole ring and converts L-tryptophan to N-formyl-L-kynurenine. Catalyzes the oxidative cleavage of the indole moiety.</text>
</comment>
<dbReference type="AlphaFoldDB" id="A0A399G537"/>
<keyword evidence="1" id="KW-0560">Oxidoreductase</keyword>
<dbReference type="Proteomes" id="UP000265719">
    <property type="component" value="Chromosome"/>
</dbReference>
<evidence type="ECO:0000256" key="1">
    <source>
        <dbReference type="HAMAP-Rule" id="MF_01972"/>
    </source>
</evidence>
<keyword evidence="1" id="KW-0349">Heme</keyword>
<dbReference type="EMBL" id="CP063196">
    <property type="protein sequence ID" value="UOE21127.1"/>
    <property type="molecule type" value="Genomic_DNA"/>
</dbReference>